<feature type="transmembrane region" description="Helical" evidence="7">
    <location>
        <begin position="285"/>
        <end position="310"/>
    </location>
</feature>
<dbReference type="PANTHER" id="PTHR30250:SF10">
    <property type="entry name" value="LIPOPOLYSACCHARIDE BIOSYNTHESIS PROTEIN WZXC"/>
    <property type="match status" value="1"/>
</dbReference>
<dbReference type="Proteomes" id="UP000196036">
    <property type="component" value="Unassembled WGS sequence"/>
</dbReference>
<sequence>MKDKAVNGVFWTSVERIGSQVLSLLVGIAVARILSPEDYGIIGMTAIFLAVASTLLDSGFGSALIQNQNRTETDYSTCFYFNIVVGLFWYVVLFLAAPLIADFYRTPLLESVCRVLGLVFVFNSLTISQTARLTVEFRFRELCFVTLGTQLLTGIVGFIMAFKGYGVWALVFQQVGAAFLRVCLIEWITHWKPLPLFSKIAFCRMFSFGSKILCSGIINTVYDNIYTLVIGRVFSPVEVGFYNRGNQFAQLPSQSLLSVVMKVVYPLMAEVQDDSEKLCRAYQKFLRISVFILYPILIGLIVLAESFIYVLLGDKWLPCVPLMQILCFSYLFDPLTHINLNILYVRGRTDLVLKLELIKKPIALIILFGMLPFGLWWLCAGRALYSFIAYCFNCFYTGKFIRFGFRQQMYYSVPVIVKSALMGIICWRTALGFEEPWLKLMVGFLAGLLSYIGLNFISHDESFFDIKGIILKNGK</sequence>
<comment type="subcellular location">
    <subcellularLocation>
        <location evidence="1">Cell membrane</location>
        <topology evidence="1">Multi-pass membrane protein</topology>
    </subcellularLocation>
</comment>
<accession>A0A1Y4VBM0</accession>
<name>A0A1Y4VBM0_9BACE</name>
<evidence type="ECO:0000256" key="2">
    <source>
        <dbReference type="ARBA" id="ARBA00007430"/>
    </source>
</evidence>
<evidence type="ECO:0000256" key="3">
    <source>
        <dbReference type="ARBA" id="ARBA00022475"/>
    </source>
</evidence>
<keyword evidence="5 7" id="KW-1133">Transmembrane helix</keyword>
<reference evidence="11" key="3">
    <citation type="journal article" date="2018" name="J. Anim. Genet.">
        <title>Acquired interbacterial defense systems protect against interspecies antagonism in the human gut microbiome.</title>
        <authorList>
            <person name="Ross B.D."/>
            <person name="Verster A.J."/>
            <person name="Radey M.C."/>
            <person name="Schmidtke D.T."/>
            <person name="Pope C.E."/>
            <person name="Hoffman L.R."/>
            <person name="Hajjar A."/>
            <person name="Peterson S.B."/>
            <person name="Borenstein E."/>
            <person name="Mougous J."/>
        </authorList>
    </citation>
    <scope>NUCLEOTIDE SEQUENCE [LARGE SCALE GENOMIC DNA]</scope>
    <source>
        <strain evidence="11">H204</strain>
    </source>
</reference>
<gene>
    <name evidence="9" type="ORF">B5E52_13500</name>
    <name evidence="8" type="ORF">F6S82_01370</name>
</gene>
<proteinExistence type="inferred from homology"/>
<evidence type="ECO:0000256" key="4">
    <source>
        <dbReference type="ARBA" id="ARBA00022692"/>
    </source>
</evidence>
<feature type="transmembrane region" description="Helical" evidence="7">
    <location>
        <begin position="139"/>
        <end position="161"/>
    </location>
</feature>
<dbReference type="RefSeq" id="WP_087318433.1">
    <property type="nucleotide sequence ID" value="NZ_CP041230.1"/>
</dbReference>
<dbReference type="Pfam" id="PF13440">
    <property type="entry name" value="Polysacc_synt_3"/>
    <property type="match status" value="1"/>
</dbReference>
<dbReference type="AlphaFoldDB" id="A0A1Y4VBM0"/>
<feature type="transmembrane region" description="Helical" evidence="7">
    <location>
        <begin position="357"/>
        <end position="377"/>
    </location>
</feature>
<feature type="transmembrane region" description="Helical" evidence="7">
    <location>
        <begin position="413"/>
        <end position="431"/>
    </location>
</feature>
<dbReference type="CDD" id="cd13127">
    <property type="entry name" value="MATE_tuaB_like"/>
    <property type="match status" value="1"/>
</dbReference>
<feature type="transmembrane region" description="Helical" evidence="7">
    <location>
        <begin position="77"/>
        <end position="101"/>
    </location>
</feature>
<dbReference type="InterPro" id="IPR050833">
    <property type="entry name" value="Poly_Biosynth_Transport"/>
</dbReference>
<evidence type="ECO:0000313" key="11">
    <source>
        <dbReference type="Proteomes" id="UP000327007"/>
    </source>
</evidence>
<reference evidence="10" key="1">
    <citation type="submission" date="2017-04" db="EMBL/GenBank/DDBJ databases">
        <title>Function of individual gut microbiota members based on whole genome sequencing of pure cultures obtained from chicken caecum.</title>
        <authorList>
            <person name="Medvecky M."/>
            <person name="Cejkova D."/>
            <person name="Polansky O."/>
            <person name="Karasova D."/>
            <person name="Kubasova T."/>
            <person name="Cizek A."/>
            <person name="Rychlik I."/>
        </authorList>
    </citation>
    <scope>NUCLEOTIDE SEQUENCE [LARGE SCALE GENOMIC DNA]</scope>
    <source>
        <strain evidence="10">An109</strain>
    </source>
</reference>
<comment type="similarity">
    <text evidence="2">Belongs to the polysaccharide synthase family.</text>
</comment>
<reference evidence="8" key="5">
    <citation type="submission" date="2019-09" db="EMBL/GenBank/DDBJ databases">
        <authorList>
            <person name="Ross B.D."/>
            <person name="Verster A.J."/>
            <person name="Radey M.C."/>
            <person name="Schmidtke D.T."/>
            <person name="Pope C.E."/>
            <person name="Hoffman L.R."/>
            <person name="Hajjar A.M."/>
            <person name="Peterson S.B."/>
            <person name="Borenstein E."/>
            <person name="Mougous J.D."/>
        </authorList>
    </citation>
    <scope>NUCLEOTIDE SEQUENCE</scope>
    <source>
        <strain evidence="8">H204</strain>
    </source>
</reference>
<dbReference type="GO" id="GO:0005886">
    <property type="term" value="C:plasma membrane"/>
    <property type="evidence" value="ECO:0007669"/>
    <property type="project" value="UniProtKB-SubCell"/>
</dbReference>
<dbReference type="EMBL" id="VYQC01000001">
    <property type="protein sequence ID" value="KAA9050621.1"/>
    <property type="molecule type" value="Genomic_DNA"/>
</dbReference>
<evidence type="ECO:0000313" key="9">
    <source>
        <dbReference type="EMBL" id="OUQ66554.1"/>
    </source>
</evidence>
<dbReference type="EMBL" id="NFLW01000026">
    <property type="protein sequence ID" value="OUQ66554.1"/>
    <property type="molecule type" value="Genomic_DNA"/>
</dbReference>
<protein>
    <submittedName>
        <fullName evidence="8">Lipopolysaccharide biosynthesis protein</fullName>
    </submittedName>
</protein>
<evidence type="ECO:0000256" key="1">
    <source>
        <dbReference type="ARBA" id="ARBA00004651"/>
    </source>
</evidence>
<evidence type="ECO:0000313" key="8">
    <source>
        <dbReference type="EMBL" id="KAA9050621.1"/>
    </source>
</evidence>
<comment type="caution">
    <text evidence="9">The sequence shown here is derived from an EMBL/GenBank/DDBJ whole genome shotgun (WGS) entry which is preliminary data.</text>
</comment>
<feature type="transmembrane region" description="Helical" evidence="7">
    <location>
        <begin position="41"/>
        <end position="65"/>
    </location>
</feature>
<evidence type="ECO:0000256" key="6">
    <source>
        <dbReference type="ARBA" id="ARBA00023136"/>
    </source>
</evidence>
<keyword evidence="4 7" id="KW-0812">Transmembrane</keyword>
<dbReference type="PANTHER" id="PTHR30250">
    <property type="entry name" value="PST FAMILY PREDICTED COLANIC ACID TRANSPORTER"/>
    <property type="match status" value="1"/>
</dbReference>
<dbReference type="Proteomes" id="UP000327007">
    <property type="component" value="Unassembled WGS sequence"/>
</dbReference>
<reference evidence="8" key="4">
    <citation type="journal article" date="2019" name="bioRxiv">
        <title>Acquired interbacterial defense systems protect against interspecies antagonism in the human gut microbiome.</title>
        <authorList>
            <person name="Ross B.D."/>
            <person name="Verster A.J."/>
            <person name="Radey M.C."/>
            <person name="Schmidtke D.T."/>
            <person name="Pope C.E."/>
            <person name="Hoffman L.R."/>
            <person name="Hajjar A.M."/>
            <person name="Peterson S.B."/>
            <person name="Borenstein E."/>
            <person name="Mougous J.D."/>
        </authorList>
    </citation>
    <scope>NUCLEOTIDE SEQUENCE</scope>
    <source>
        <strain evidence="8">H204</strain>
    </source>
</reference>
<reference evidence="9" key="2">
    <citation type="journal article" date="2018" name="BMC Genomics">
        <title>Whole genome sequencing and function prediction of 133 gut anaerobes isolated from chicken caecum in pure cultures.</title>
        <authorList>
            <person name="Medvecky M."/>
            <person name="Cejkova D."/>
            <person name="Polansky O."/>
            <person name="Karasova D."/>
            <person name="Kubasova T."/>
            <person name="Cizek A."/>
            <person name="Rychlik I."/>
        </authorList>
    </citation>
    <scope>NUCLEOTIDE SEQUENCE</scope>
    <source>
        <strain evidence="9">An109</strain>
    </source>
</reference>
<evidence type="ECO:0000313" key="10">
    <source>
        <dbReference type="Proteomes" id="UP000196036"/>
    </source>
</evidence>
<keyword evidence="3" id="KW-1003">Cell membrane</keyword>
<feature type="transmembrane region" description="Helical" evidence="7">
    <location>
        <begin position="322"/>
        <end position="345"/>
    </location>
</feature>
<feature type="transmembrane region" description="Helical" evidence="7">
    <location>
        <begin position="383"/>
        <end position="401"/>
    </location>
</feature>
<feature type="transmembrane region" description="Helical" evidence="7">
    <location>
        <begin position="437"/>
        <end position="457"/>
    </location>
</feature>
<evidence type="ECO:0000256" key="7">
    <source>
        <dbReference type="SAM" id="Phobius"/>
    </source>
</evidence>
<keyword evidence="6 7" id="KW-0472">Membrane</keyword>
<organism evidence="9 10">
    <name type="scientific">Bacteroides xylanisolvens</name>
    <dbReference type="NCBI Taxonomy" id="371601"/>
    <lineage>
        <taxon>Bacteria</taxon>
        <taxon>Pseudomonadati</taxon>
        <taxon>Bacteroidota</taxon>
        <taxon>Bacteroidia</taxon>
        <taxon>Bacteroidales</taxon>
        <taxon>Bacteroidaceae</taxon>
        <taxon>Bacteroides</taxon>
    </lineage>
</organism>
<evidence type="ECO:0000256" key="5">
    <source>
        <dbReference type="ARBA" id="ARBA00022989"/>
    </source>
</evidence>